<dbReference type="EMBL" id="JBEDUW010000003">
    <property type="protein sequence ID" value="KAK9940769.1"/>
    <property type="molecule type" value="Genomic_DNA"/>
</dbReference>
<comment type="similarity">
    <text evidence="2">Belongs to the ABC transporter superfamily. ABCG family. PDR (TC 3.A.1.205) subfamily.</text>
</comment>
<feature type="domain" description="ABC transporter" evidence="12">
    <location>
        <begin position="821"/>
        <end position="1073"/>
    </location>
</feature>
<dbReference type="InterPro" id="IPR043926">
    <property type="entry name" value="ABCG_dom"/>
</dbReference>
<evidence type="ECO:0000256" key="2">
    <source>
        <dbReference type="ARBA" id="ARBA00006012"/>
    </source>
</evidence>
<dbReference type="SMART" id="SM00382">
    <property type="entry name" value="AAA"/>
    <property type="match status" value="2"/>
</dbReference>
<sequence>MAASNGSEYFDLGIEATNETFARPSNAESVAVDEEELIWAAIRRLPSQKQSSTAILKSDKSETIDVRKLDRQNRELVVKKALATNDQDNYRLLSAIKERLDRVGLEVPSVEVRYQNLNIVADVQTGSRALPTLINYTRNAIEGILTSLRIFQPKRHSLTILNNISGVIKPGRMTLLLGPPSSGKSTLLLALAGKLDGNLEKSGSITYNGHKLDEFCVQRTSAYISQTDNHIAELTVRETLDFAARCQGASEGFAAYMKDLVKLEKEKNIRPDPEIDAFMKASSVGGKKHSISTDYVLKVLGLDVCSETIVGNDMLRGISGGQRKRVTTGEMAVGPRKTLFMDEISTGLDSSTTYQIVKCVGHFVHQMEATVLMALLQPAPETFELFDDLVLLSEGHVVYQGPRAEVLEFFESLGFQLPPRKGVADFLQEVTSKKDQAQYWADRSKPNVYLSVSEIAEAFKKSRFGRSVDDKLSAPYDKSSSHPSALSKTKYAVSKWELCKACFSREVLLISRHRFLYIFRTCQVAFVGFVTCTMFPRSRLHPTDEINGSLYLSCLFFGLVHMMFNGFTELPLMISRLPVFYKQRDNYFHPAWAWSGVSWLLRIPYSVIEAVVWSCVVYYTVGFSPDAGRFFRFMFLLFSVHQMALGLFRTMASLTRDMVIANTFGSAALLVIFLLGGFIIPKESIKPWWEWAFWLSPLSYGQRAISVNEFSAERWMKISPLTNTTFGENVLRAYNLPTGDYWYWIGVGALLAYAFLFNVIVTMALIYLNPLRKNQSVIPFDDTEGNPAADGGNNKTMSSPNLTGDNIPRKGMILPFQPLTMTFHNVNYFVDTPKEMKSQGIPESRLQLLSKVSGVFSPGVLTALVGSSGAGKTTLMDVLAGRKTGGYIEGDIKISGYPKEQRTFARISGYVEQNDIHSPQVTVEESLWFSSALRLPKEVSTEKRLEFVEEVMKLVELDTLRHALVGLPGSSGLSTEQRKRLTIAVELVANPSIIFMDEPTSGLDARAAAIVMRTVRNTVDTGRTVVCTIHQPSIDIFEAFDELLLMKRGGQVIYGGKLGLHSQTMINYFQGINGITPIPSGYNPATWMLEVTTPACEQRIGEDFASLYRKSDQYREVEESIKQFSTPPAGSEPLKFATTFSQTTLAQFRTCFWKQNLVYWRSPQYNAMRIIFTTIAALIFGSAFWDVGTKRDSTQALIIVMGALYAACLFLGVNNASSVQPIVSIERTVFYREKAAGMYSPLAYATAQGLVEIPYIAVQTIVYGVITYFMVNFERTIKKFLLYILFMFLTFTYFTFYGMAAVGLTPSQHLAAVISSAFYSLWNLLSGFLVPKPNIPGWWLWFYYICPVAWTLRGIVTSQLGDVETMLVEPAFKGTVKEYLEVSLGYGPGMIGVSVAVLLGFNVLFFGIFAFSIKALNFQKR</sequence>
<proteinExistence type="inferred from homology"/>
<comment type="subcellular location">
    <subcellularLocation>
        <location evidence="1">Membrane</location>
        <topology evidence="1">Multi-pass membrane protein</topology>
    </subcellularLocation>
</comment>
<evidence type="ECO:0000256" key="11">
    <source>
        <dbReference type="SAM" id="Phobius"/>
    </source>
</evidence>
<gene>
    <name evidence="13" type="ORF">M0R45_017411</name>
</gene>
<evidence type="ECO:0000313" key="14">
    <source>
        <dbReference type="Proteomes" id="UP001457282"/>
    </source>
</evidence>
<dbReference type="Pfam" id="PF08370">
    <property type="entry name" value="PDR_assoc"/>
    <property type="match status" value="1"/>
</dbReference>
<dbReference type="CDD" id="cd03232">
    <property type="entry name" value="ABCG_PDR_domain2"/>
    <property type="match status" value="1"/>
</dbReference>
<keyword evidence="5" id="KW-0677">Repeat</keyword>
<feature type="transmembrane region" description="Helical" evidence="11">
    <location>
        <begin position="1167"/>
        <end position="1185"/>
    </location>
</feature>
<dbReference type="InterPro" id="IPR013581">
    <property type="entry name" value="PDR_assoc"/>
</dbReference>
<name>A0AAW1XXZ7_RUBAR</name>
<feature type="transmembrane region" description="Helical" evidence="11">
    <location>
        <begin position="1253"/>
        <end position="1273"/>
    </location>
</feature>
<dbReference type="FunFam" id="3.40.50.300:FF:000059">
    <property type="entry name" value="ABC transporter G family member 40"/>
    <property type="match status" value="1"/>
</dbReference>
<feature type="transmembrane region" description="Helical" evidence="11">
    <location>
        <begin position="660"/>
        <end position="680"/>
    </location>
</feature>
<dbReference type="Pfam" id="PF19055">
    <property type="entry name" value="ABC2_membrane_7"/>
    <property type="match status" value="1"/>
</dbReference>
<evidence type="ECO:0000256" key="10">
    <source>
        <dbReference type="SAM" id="MobiDB-lite"/>
    </source>
</evidence>
<feature type="compositionally biased region" description="Polar residues" evidence="10">
    <location>
        <begin position="793"/>
        <end position="804"/>
    </location>
</feature>
<evidence type="ECO:0000256" key="4">
    <source>
        <dbReference type="ARBA" id="ARBA00022692"/>
    </source>
</evidence>
<dbReference type="Pfam" id="PF00005">
    <property type="entry name" value="ABC_tran"/>
    <property type="match status" value="2"/>
</dbReference>
<dbReference type="Pfam" id="PF14510">
    <property type="entry name" value="ABC_trans_N"/>
    <property type="match status" value="1"/>
</dbReference>
<keyword evidence="9 11" id="KW-0472">Membrane</keyword>
<organism evidence="13 14">
    <name type="scientific">Rubus argutus</name>
    <name type="common">Southern blackberry</name>
    <dbReference type="NCBI Taxonomy" id="59490"/>
    <lineage>
        <taxon>Eukaryota</taxon>
        <taxon>Viridiplantae</taxon>
        <taxon>Streptophyta</taxon>
        <taxon>Embryophyta</taxon>
        <taxon>Tracheophyta</taxon>
        <taxon>Spermatophyta</taxon>
        <taxon>Magnoliopsida</taxon>
        <taxon>eudicotyledons</taxon>
        <taxon>Gunneridae</taxon>
        <taxon>Pentapetalae</taxon>
        <taxon>rosids</taxon>
        <taxon>fabids</taxon>
        <taxon>Rosales</taxon>
        <taxon>Rosaceae</taxon>
        <taxon>Rosoideae</taxon>
        <taxon>Rosoideae incertae sedis</taxon>
        <taxon>Rubus</taxon>
    </lineage>
</organism>
<dbReference type="Gene3D" id="3.40.50.300">
    <property type="entry name" value="P-loop containing nucleotide triphosphate hydrolases"/>
    <property type="match status" value="2"/>
</dbReference>
<keyword evidence="14" id="KW-1185">Reference proteome</keyword>
<dbReference type="GO" id="GO:0140359">
    <property type="term" value="F:ABC-type transporter activity"/>
    <property type="evidence" value="ECO:0007669"/>
    <property type="project" value="InterPro"/>
</dbReference>
<dbReference type="InterPro" id="IPR013525">
    <property type="entry name" value="ABC2_TM"/>
</dbReference>
<feature type="transmembrane region" description="Helical" evidence="11">
    <location>
        <begin position="1310"/>
        <end position="1331"/>
    </location>
</feature>
<dbReference type="InterPro" id="IPR029481">
    <property type="entry name" value="ABC_trans_N"/>
</dbReference>
<evidence type="ECO:0000313" key="13">
    <source>
        <dbReference type="EMBL" id="KAK9940769.1"/>
    </source>
</evidence>
<protein>
    <recommendedName>
        <fullName evidence="12">ABC transporter domain-containing protein</fullName>
    </recommendedName>
</protein>
<evidence type="ECO:0000256" key="7">
    <source>
        <dbReference type="ARBA" id="ARBA00022840"/>
    </source>
</evidence>
<feature type="transmembrane region" description="Helical" evidence="11">
    <location>
        <begin position="515"/>
        <end position="536"/>
    </location>
</feature>
<dbReference type="GO" id="GO:0005886">
    <property type="term" value="C:plasma membrane"/>
    <property type="evidence" value="ECO:0007669"/>
    <property type="project" value="UniProtKB-ARBA"/>
</dbReference>
<feature type="domain" description="ABC transporter" evidence="12">
    <location>
        <begin position="145"/>
        <end position="419"/>
    </location>
</feature>
<feature type="transmembrane region" description="Helical" evidence="11">
    <location>
        <begin position="741"/>
        <end position="768"/>
    </location>
</feature>
<evidence type="ECO:0000256" key="1">
    <source>
        <dbReference type="ARBA" id="ARBA00004141"/>
    </source>
</evidence>
<reference evidence="13 14" key="1">
    <citation type="journal article" date="2023" name="G3 (Bethesda)">
        <title>A chromosome-length genome assembly and annotation of blackberry (Rubus argutus, cv. 'Hillquist').</title>
        <authorList>
            <person name="Bruna T."/>
            <person name="Aryal R."/>
            <person name="Dudchenko O."/>
            <person name="Sargent D.J."/>
            <person name="Mead D."/>
            <person name="Buti M."/>
            <person name="Cavallini A."/>
            <person name="Hytonen T."/>
            <person name="Andres J."/>
            <person name="Pham M."/>
            <person name="Weisz D."/>
            <person name="Mascagni F."/>
            <person name="Usai G."/>
            <person name="Natali L."/>
            <person name="Bassil N."/>
            <person name="Fernandez G.E."/>
            <person name="Lomsadze A."/>
            <person name="Armour M."/>
            <person name="Olukolu B."/>
            <person name="Poorten T."/>
            <person name="Britton C."/>
            <person name="Davik J."/>
            <person name="Ashrafi H."/>
            <person name="Aiden E.L."/>
            <person name="Borodovsky M."/>
            <person name="Worthington M."/>
        </authorList>
    </citation>
    <scope>NUCLEOTIDE SEQUENCE [LARGE SCALE GENOMIC DNA]</scope>
    <source>
        <strain evidence="13">PI 553951</strain>
    </source>
</reference>
<feature type="transmembrane region" description="Helical" evidence="11">
    <location>
        <begin position="548"/>
        <end position="570"/>
    </location>
</feature>
<feature type="transmembrane region" description="Helical" evidence="11">
    <location>
        <begin position="591"/>
        <end position="619"/>
    </location>
</feature>
<dbReference type="InterPro" id="IPR003593">
    <property type="entry name" value="AAA+_ATPase"/>
</dbReference>
<dbReference type="PANTHER" id="PTHR19241">
    <property type="entry name" value="ATP-BINDING CASSETTE TRANSPORTER"/>
    <property type="match status" value="1"/>
</dbReference>
<dbReference type="GO" id="GO:0005524">
    <property type="term" value="F:ATP binding"/>
    <property type="evidence" value="ECO:0007669"/>
    <property type="project" value="UniProtKB-KW"/>
</dbReference>
<feature type="transmembrane region" description="Helical" evidence="11">
    <location>
        <begin position="1280"/>
        <end position="1304"/>
    </location>
</feature>
<keyword evidence="4 11" id="KW-0812">Transmembrane</keyword>
<keyword evidence="3" id="KW-0813">Transport</keyword>
<feature type="transmembrane region" description="Helical" evidence="11">
    <location>
        <begin position="631"/>
        <end position="648"/>
    </location>
</feature>
<keyword evidence="7" id="KW-0067">ATP-binding</keyword>
<dbReference type="InterPro" id="IPR034001">
    <property type="entry name" value="ABCG_PDR_1"/>
</dbReference>
<evidence type="ECO:0000256" key="5">
    <source>
        <dbReference type="ARBA" id="ARBA00022737"/>
    </source>
</evidence>
<dbReference type="SUPFAM" id="SSF52540">
    <property type="entry name" value="P-loop containing nucleoside triphosphate hydrolases"/>
    <property type="match status" value="2"/>
</dbReference>
<dbReference type="InterPro" id="IPR003439">
    <property type="entry name" value="ABC_transporter-like_ATP-bd"/>
</dbReference>
<dbReference type="CDD" id="cd03233">
    <property type="entry name" value="ABCG_PDR_domain1"/>
    <property type="match status" value="1"/>
</dbReference>
<accession>A0AAW1XXZ7</accession>
<feature type="transmembrane region" description="Helical" evidence="11">
    <location>
        <begin position="1197"/>
        <end position="1217"/>
    </location>
</feature>
<evidence type="ECO:0000256" key="6">
    <source>
        <dbReference type="ARBA" id="ARBA00022741"/>
    </source>
</evidence>
<evidence type="ECO:0000256" key="8">
    <source>
        <dbReference type="ARBA" id="ARBA00022989"/>
    </source>
</evidence>
<keyword evidence="6" id="KW-0547">Nucleotide-binding</keyword>
<dbReference type="PROSITE" id="PS50893">
    <property type="entry name" value="ABC_TRANSPORTER_2"/>
    <property type="match status" value="2"/>
</dbReference>
<evidence type="ECO:0000256" key="9">
    <source>
        <dbReference type="ARBA" id="ARBA00023136"/>
    </source>
</evidence>
<dbReference type="InterPro" id="IPR034003">
    <property type="entry name" value="ABCG_PDR_2"/>
</dbReference>
<comment type="caution">
    <text evidence="13">The sequence shown here is derived from an EMBL/GenBank/DDBJ whole genome shotgun (WGS) entry which is preliminary data.</text>
</comment>
<dbReference type="FunFam" id="3.40.50.300:FF:000179">
    <property type="entry name" value="ABC transporter G family member 34"/>
    <property type="match status" value="1"/>
</dbReference>
<feature type="transmembrane region" description="Helical" evidence="11">
    <location>
        <begin position="1338"/>
        <end position="1356"/>
    </location>
</feature>
<dbReference type="InterPro" id="IPR027417">
    <property type="entry name" value="P-loop_NTPase"/>
</dbReference>
<evidence type="ECO:0000256" key="3">
    <source>
        <dbReference type="ARBA" id="ARBA00022448"/>
    </source>
</evidence>
<keyword evidence="8 11" id="KW-1133">Transmembrane helix</keyword>
<feature type="transmembrane region" description="Helical" evidence="11">
    <location>
        <begin position="1390"/>
        <end position="1413"/>
    </location>
</feature>
<dbReference type="Pfam" id="PF01061">
    <property type="entry name" value="ABC2_membrane"/>
    <property type="match status" value="2"/>
</dbReference>
<evidence type="ECO:0000259" key="12">
    <source>
        <dbReference type="PROSITE" id="PS50893"/>
    </source>
</evidence>
<feature type="region of interest" description="Disordered" evidence="10">
    <location>
        <begin position="782"/>
        <end position="805"/>
    </location>
</feature>
<dbReference type="Proteomes" id="UP001457282">
    <property type="component" value="Unassembled WGS sequence"/>
</dbReference>
<dbReference type="GO" id="GO:0016887">
    <property type="term" value="F:ATP hydrolysis activity"/>
    <property type="evidence" value="ECO:0007669"/>
    <property type="project" value="InterPro"/>
</dbReference>